<proteinExistence type="predicted"/>
<evidence type="ECO:0000256" key="1">
    <source>
        <dbReference type="ARBA" id="ARBA00000085"/>
    </source>
</evidence>
<dbReference type="AlphaFoldDB" id="A0A495DEL6"/>
<dbReference type="RefSeq" id="WP_121210662.1">
    <property type="nucleotide sequence ID" value="NZ_RBIM01000003.1"/>
</dbReference>
<comment type="caution">
    <text evidence="21">The sequence shown here is derived from an EMBL/GenBank/DDBJ whole genome shotgun (WGS) entry which is preliminary data.</text>
</comment>
<feature type="domain" description="PAS" evidence="19">
    <location>
        <begin position="293"/>
        <end position="365"/>
    </location>
</feature>
<dbReference type="EMBL" id="RBIM01000003">
    <property type="protein sequence ID" value="RKR00345.1"/>
    <property type="molecule type" value="Genomic_DNA"/>
</dbReference>
<dbReference type="InterPro" id="IPR006189">
    <property type="entry name" value="CHASE_dom"/>
</dbReference>
<dbReference type="Gene3D" id="3.30.450.350">
    <property type="entry name" value="CHASE domain"/>
    <property type="match status" value="1"/>
</dbReference>
<dbReference type="Pfam" id="PF00512">
    <property type="entry name" value="HisKA"/>
    <property type="match status" value="1"/>
</dbReference>
<dbReference type="InterPro" id="IPR000014">
    <property type="entry name" value="PAS"/>
</dbReference>
<dbReference type="Pfam" id="PF02518">
    <property type="entry name" value="HATPase_c"/>
    <property type="match status" value="1"/>
</dbReference>
<dbReference type="PANTHER" id="PTHR43047">
    <property type="entry name" value="TWO-COMPONENT HISTIDINE PROTEIN KINASE"/>
    <property type="match status" value="1"/>
</dbReference>
<dbReference type="SMART" id="SM00086">
    <property type="entry name" value="PAC"/>
    <property type="match status" value="1"/>
</dbReference>
<dbReference type="SUPFAM" id="SSF55874">
    <property type="entry name" value="ATPase domain of HSP90 chaperone/DNA topoisomerase II/histidine kinase"/>
    <property type="match status" value="1"/>
</dbReference>
<feature type="domain" description="Response regulatory" evidence="18">
    <location>
        <begin position="684"/>
        <end position="803"/>
    </location>
</feature>
<dbReference type="SMART" id="SM00387">
    <property type="entry name" value="HATPase_c"/>
    <property type="match status" value="1"/>
</dbReference>
<evidence type="ECO:0000256" key="2">
    <source>
        <dbReference type="ARBA" id="ARBA00004370"/>
    </source>
</evidence>
<evidence type="ECO:0000256" key="5">
    <source>
        <dbReference type="ARBA" id="ARBA00022679"/>
    </source>
</evidence>
<dbReference type="PROSITE" id="PS50109">
    <property type="entry name" value="HIS_KIN"/>
    <property type="match status" value="1"/>
</dbReference>
<dbReference type="InterPro" id="IPR003661">
    <property type="entry name" value="HisK_dim/P_dom"/>
</dbReference>
<dbReference type="Pfam" id="PF08447">
    <property type="entry name" value="PAS_3"/>
    <property type="match status" value="1"/>
</dbReference>
<evidence type="ECO:0000256" key="16">
    <source>
        <dbReference type="SAM" id="Phobius"/>
    </source>
</evidence>
<evidence type="ECO:0000259" key="18">
    <source>
        <dbReference type="PROSITE" id="PS50110"/>
    </source>
</evidence>
<dbReference type="Gene3D" id="1.10.287.130">
    <property type="match status" value="1"/>
</dbReference>
<feature type="domain" description="CHASE" evidence="20">
    <location>
        <begin position="100"/>
        <end position="186"/>
    </location>
</feature>
<accession>A0A495DEL6</accession>
<evidence type="ECO:0000259" key="20">
    <source>
        <dbReference type="PROSITE" id="PS50839"/>
    </source>
</evidence>
<dbReference type="InterPro" id="IPR003594">
    <property type="entry name" value="HATPase_dom"/>
</dbReference>
<dbReference type="SUPFAM" id="SSF55785">
    <property type="entry name" value="PYP-like sensor domain (PAS domain)"/>
    <property type="match status" value="1"/>
</dbReference>
<dbReference type="InterPro" id="IPR001610">
    <property type="entry name" value="PAC"/>
</dbReference>
<dbReference type="CDD" id="cd16922">
    <property type="entry name" value="HATPase_EvgS-ArcB-TorS-like"/>
    <property type="match status" value="1"/>
</dbReference>
<dbReference type="SMART" id="SM00448">
    <property type="entry name" value="REC"/>
    <property type="match status" value="1"/>
</dbReference>
<feature type="transmembrane region" description="Helical" evidence="16">
    <location>
        <begin position="249"/>
        <end position="270"/>
    </location>
</feature>
<dbReference type="SUPFAM" id="SSF52172">
    <property type="entry name" value="CheY-like"/>
    <property type="match status" value="1"/>
</dbReference>
<dbReference type="Pfam" id="PF00072">
    <property type="entry name" value="Response_reg"/>
    <property type="match status" value="1"/>
</dbReference>
<keyword evidence="11" id="KW-0902">Two-component regulatory system</keyword>
<dbReference type="InterPro" id="IPR036890">
    <property type="entry name" value="HATPase_C_sf"/>
</dbReference>
<keyword evidence="9" id="KW-0067">ATP-binding</keyword>
<protein>
    <recommendedName>
        <fullName evidence="14">Sensory/regulatory protein RpfC</fullName>
        <ecNumber evidence="3">2.7.13.3</ecNumber>
    </recommendedName>
</protein>
<dbReference type="InterPro" id="IPR004358">
    <property type="entry name" value="Sig_transdc_His_kin-like_C"/>
</dbReference>
<dbReference type="InterPro" id="IPR005467">
    <property type="entry name" value="His_kinase_dom"/>
</dbReference>
<dbReference type="CDD" id="cd00082">
    <property type="entry name" value="HisKA"/>
    <property type="match status" value="1"/>
</dbReference>
<name>A0A495DEL6_9PROT</name>
<comment type="subunit">
    <text evidence="13">At low DSF concentrations, interacts with RpfF.</text>
</comment>
<keyword evidence="6 16" id="KW-0812">Transmembrane</keyword>
<dbReference type="CDD" id="cd17546">
    <property type="entry name" value="REC_hyHK_CKI1_RcsC-like"/>
    <property type="match status" value="1"/>
</dbReference>
<keyword evidence="10 16" id="KW-1133">Transmembrane helix</keyword>
<dbReference type="FunFam" id="3.30.565.10:FF:000010">
    <property type="entry name" value="Sensor histidine kinase RcsC"/>
    <property type="match status" value="1"/>
</dbReference>
<evidence type="ECO:0000256" key="13">
    <source>
        <dbReference type="ARBA" id="ARBA00064003"/>
    </source>
</evidence>
<dbReference type="GO" id="GO:0009927">
    <property type="term" value="F:histidine phosphotransfer kinase activity"/>
    <property type="evidence" value="ECO:0007669"/>
    <property type="project" value="TreeGrafter"/>
</dbReference>
<organism evidence="21 22">
    <name type="scientific">Maricaulis maris</name>
    <dbReference type="NCBI Taxonomy" id="74318"/>
    <lineage>
        <taxon>Bacteria</taxon>
        <taxon>Pseudomonadati</taxon>
        <taxon>Pseudomonadota</taxon>
        <taxon>Alphaproteobacteria</taxon>
        <taxon>Maricaulales</taxon>
        <taxon>Maricaulaceae</taxon>
        <taxon>Maricaulis</taxon>
    </lineage>
</organism>
<dbReference type="InterPro" id="IPR013655">
    <property type="entry name" value="PAS_fold_3"/>
</dbReference>
<gene>
    <name evidence="21" type="ORF">C7435_1551</name>
</gene>
<evidence type="ECO:0000259" key="19">
    <source>
        <dbReference type="PROSITE" id="PS50112"/>
    </source>
</evidence>
<dbReference type="EC" id="2.7.13.3" evidence="3"/>
<dbReference type="CDD" id="cd00130">
    <property type="entry name" value="PAS"/>
    <property type="match status" value="1"/>
</dbReference>
<dbReference type="SMART" id="SM01079">
    <property type="entry name" value="CHASE"/>
    <property type="match status" value="1"/>
</dbReference>
<keyword evidence="5" id="KW-0808">Transferase</keyword>
<dbReference type="Proteomes" id="UP000273675">
    <property type="component" value="Unassembled WGS sequence"/>
</dbReference>
<dbReference type="SUPFAM" id="SSF47384">
    <property type="entry name" value="Homodimeric domain of signal transducing histidine kinase"/>
    <property type="match status" value="1"/>
</dbReference>
<dbReference type="Gene3D" id="3.30.565.10">
    <property type="entry name" value="Histidine kinase-like ATPase, C-terminal domain"/>
    <property type="match status" value="1"/>
</dbReference>
<dbReference type="FunFam" id="1.10.287.130:FF:000002">
    <property type="entry name" value="Two-component osmosensing histidine kinase"/>
    <property type="match status" value="1"/>
</dbReference>
<evidence type="ECO:0000256" key="11">
    <source>
        <dbReference type="ARBA" id="ARBA00023012"/>
    </source>
</evidence>
<keyword evidence="12 16" id="KW-0472">Membrane</keyword>
<feature type="modified residue" description="4-aspartylphosphate" evidence="15">
    <location>
        <position position="733"/>
    </location>
</feature>
<reference evidence="21 22" key="1">
    <citation type="submission" date="2018-10" db="EMBL/GenBank/DDBJ databases">
        <title>Genomic Encyclopedia of Type Strains, Phase IV (KMG-IV): sequencing the most valuable type-strain genomes for metagenomic binning, comparative biology and taxonomic classification.</title>
        <authorList>
            <person name="Goeker M."/>
        </authorList>
    </citation>
    <scope>NUCLEOTIDE SEQUENCE [LARGE SCALE GENOMIC DNA]</scope>
    <source>
        <strain evidence="21 22">DSM 4734</strain>
    </source>
</reference>
<dbReference type="Gene3D" id="3.30.450.20">
    <property type="entry name" value="PAS domain"/>
    <property type="match status" value="1"/>
</dbReference>
<dbReference type="Pfam" id="PF03924">
    <property type="entry name" value="CHASE"/>
    <property type="match status" value="1"/>
</dbReference>
<dbReference type="SMART" id="SM00091">
    <property type="entry name" value="PAS"/>
    <property type="match status" value="1"/>
</dbReference>
<evidence type="ECO:0000259" key="17">
    <source>
        <dbReference type="PROSITE" id="PS50109"/>
    </source>
</evidence>
<dbReference type="InterPro" id="IPR011006">
    <property type="entry name" value="CheY-like_superfamily"/>
</dbReference>
<comment type="catalytic activity">
    <reaction evidence="1">
        <text>ATP + protein L-histidine = ADP + protein N-phospho-L-histidine.</text>
        <dbReference type="EC" id="2.7.13.3"/>
    </reaction>
</comment>
<evidence type="ECO:0000313" key="21">
    <source>
        <dbReference type="EMBL" id="RKR00345.1"/>
    </source>
</evidence>
<dbReference type="SMART" id="SM00388">
    <property type="entry name" value="HisKA"/>
    <property type="match status" value="1"/>
</dbReference>
<dbReference type="PROSITE" id="PS50839">
    <property type="entry name" value="CHASE"/>
    <property type="match status" value="1"/>
</dbReference>
<dbReference type="PROSITE" id="PS50112">
    <property type="entry name" value="PAS"/>
    <property type="match status" value="1"/>
</dbReference>
<dbReference type="OrthoDB" id="9801651at2"/>
<dbReference type="InterPro" id="IPR001789">
    <property type="entry name" value="Sig_transdc_resp-reg_receiver"/>
</dbReference>
<keyword evidence="8" id="KW-0418">Kinase</keyword>
<evidence type="ECO:0000256" key="7">
    <source>
        <dbReference type="ARBA" id="ARBA00022741"/>
    </source>
</evidence>
<feature type="domain" description="Histidine kinase" evidence="17">
    <location>
        <begin position="430"/>
        <end position="656"/>
    </location>
</feature>
<dbReference type="GO" id="GO:0005524">
    <property type="term" value="F:ATP binding"/>
    <property type="evidence" value="ECO:0007669"/>
    <property type="project" value="UniProtKB-KW"/>
</dbReference>
<evidence type="ECO:0000256" key="6">
    <source>
        <dbReference type="ARBA" id="ARBA00022692"/>
    </source>
</evidence>
<evidence type="ECO:0000256" key="12">
    <source>
        <dbReference type="ARBA" id="ARBA00023136"/>
    </source>
</evidence>
<comment type="subcellular location">
    <subcellularLocation>
        <location evidence="2">Membrane</location>
    </subcellularLocation>
</comment>
<dbReference type="GO" id="GO:0000155">
    <property type="term" value="F:phosphorelay sensor kinase activity"/>
    <property type="evidence" value="ECO:0007669"/>
    <property type="project" value="InterPro"/>
</dbReference>
<keyword evidence="7" id="KW-0547">Nucleotide-binding</keyword>
<sequence length="820" mass="90204">MPRYRLLIPLSAALFCLVVFTVLSLHVRSQEHYAVRVHLEEISTNLQYNLAERVDMDIAGLQRLADRWVRAGGTVEADWRADARAYVNDTAELRAVQWANPEFRLEWIEPLTGNEAALGLDILFEEYRARAVMQAVDTRRPNNSAAIHFVQGGTGFLAYFPLFVDGQFDGLIVGVFDVANMVSAGLPESYTDYIAIRVNEAGDTIASLGTPISNRIVSTHSVELPGSVWTVEVYPAAALYAEEFSSIPIFLLVLGVLVAAGIGAGSHLVLTGQIRQSELALEREAAFDELERNRERMALAVRGSSDGFWDWDLAERALYHSPRLRALLGYDEQAVTMSQDDYSADVHPDDRDRNTAALRAHLEKGHDYDLQIRFVCANGEYRWFRARGLAHRRDGKAVRMAGSITDITDLVAARDKADAANRAKSDFLANMSHEIRTPMNGILGMARVLADKALPEDVHAKLDIIVRSGDTLMHLLDDILDLSKIEAGQIELEDVAFQLDSIAARVAALYADAAEKKGIKFEIDLPAGEPAARFGDPLRFAQIANNLVANAIKFTNEGSVRVTLGPVIADTNDETDTGDLVELVVTDTGIGMSDEQCRLVFDKFVQADSSTTRRFGGTGLGLAICKGLTEQMGGTISVASTAGQGTRFCVRVPMPAVEPDTSLSQRPDLITLGGALTIEDRPVRVLAAEDNLTNRLVLKAYLDKMKVDLEMVENGEDAVAAFRREQFDIVLMDIQMPVMNGEDALSEMRNFERADGRLPTPVMALTANVMADQVNRYAMLGFDAHTEKPLSPEALERTMRRLLRGNQIRRSARPATATPS</sequence>
<evidence type="ECO:0000256" key="3">
    <source>
        <dbReference type="ARBA" id="ARBA00012438"/>
    </source>
</evidence>
<dbReference type="InterPro" id="IPR042240">
    <property type="entry name" value="CHASE_sf"/>
</dbReference>
<dbReference type="InterPro" id="IPR036097">
    <property type="entry name" value="HisK_dim/P_sf"/>
</dbReference>
<dbReference type="PROSITE" id="PS50110">
    <property type="entry name" value="RESPONSE_REGULATORY"/>
    <property type="match status" value="1"/>
</dbReference>
<evidence type="ECO:0000313" key="22">
    <source>
        <dbReference type="Proteomes" id="UP000273675"/>
    </source>
</evidence>
<evidence type="ECO:0000256" key="14">
    <source>
        <dbReference type="ARBA" id="ARBA00068150"/>
    </source>
</evidence>
<dbReference type="InterPro" id="IPR035965">
    <property type="entry name" value="PAS-like_dom_sf"/>
</dbReference>
<evidence type="ECO:0000256" key="10">
    <source>
        <dbReference type="ARBA" id="ARBA00022989"/>
    </source>
</evidence>
<evidence type="ECO:0000256" key="15">
    <source>
        <dbReference type="PROSITE-ProRule" id="PRU00169"/>
    </source>
</evidence>
<dbReference type="Gene3D" id="3.40.50.2300">
    <property type="match status" value="1"/>
</dbReference>
<evidence type="ECO:0000256" key="9">
    <source>
        <dbReference type="ARBA" id="ARBA00022840"/>
    </source>
</evidence>
<dbReference type="PANTHER" id="PTHR43047:SF72">
    <property type="entry name" value="OSMOSENSING HISTIDINE PROTEIN KINASE SLN1"/>
    <property type="match status" value="1"/>
</dbReference>
<dbReference type="GO" id="GO:0005886">
    <property type="term" value="C:plasma membrane"/>
    <property type="evidence" value="ECO:0007669"/>
    <property type="project" value="TreeGrafter"/>
</dbReference>
<keyword evidence="4 15" id="KW-0597">Phosphoprotein</keyword>
<dbReference type="PRINTS" id="PR00344">
    <property type="entry name" value="BCTRLSENSOR"/>
</dbReference>
<evidence type="ECO:0000256" key="4">
    <source>
        <dbReference type="ARBA" id="ARBA00022553"/>
    </source>
</evidence>
<evidence type="ECO:0000256" key="8">
    <source>
        <dbReference type="ARBA" id="ARBA00022777"/>
    </source>
</evidence>
<dbReference type="NCBIfam" id="TIGR00229">
    <property type="entry name" value="sensory_box"/>
    <property type="match status" value="1"/>
</dbReference>